<feature type="compositionally biased region" description="Basic residues" evidence="1">
    <location>
        <begin position="8"/>
        <end position="19"/>
    </location>
</feature>
<dbReference type="PROSITE" id="PS00741">
    <property type="entry name" value="DH_1"/>
    <property type="match status" value="1"/>
</dbReference>
<reference evidence="3 4" key="1">
    <citation type="submission" date="2016-07" db="EMBL/GenBank/DDBJ databases">
        <title>Pervasive Adenine N6-methylation of Active Genes in Fungi.</title>
        <authorList>
            <consortium name="DOE Joint Genome Institute"/>
            <person name="Mondo S.J."/>
            <person name="Dannebaum R.O."/>
            <person name="Kuo R.C."/>
            <person name="Labutti K."/>
            <person name="Haridas S."/>
            <person name="Kuo A."/>
            <person name="Salamov A."/>
            <person name="Ahrendt S.R."/>
            <person name="Lipzen A."/>
            <person name="Sullivan W."/>
            <person name="Andreopoulos W.B."/>
            <person name="Clum A."/>
            <person name="Lindquist E."/>
            <person name="Daum C."/>
            <person name="Ramamoorthy G.K."/>
            <person name="Gryganskyi A."/>
            <person name="Culley D."/>
            <person name="Magnuson J.K."/>
            <person name="James T.Y."/>
            <person name="O'Malley M.A."/>
            <person name="Stajich J.E."/>
            <person name="Spatafora J.W."/>
            <person name="Visel A."/>
            <person name="Grigoriev I.V."/>
        </authorList>
    </citation>
    <scope>NUCLEOTIDE SEQUENCE [LARGE SCALE GENOMIC DNA]</scope>
    <source>
        <strain evidence="3 4">NRRL 2496</strain>
    </source>
</reference>
<dbReference type="Pfam" id="PF00621">
    <property type="entry name" value="RhoGEF"/>
    <property type="match status" value="1"/>
</dbReference>
<dbReference type="InterPro" id="IPR051092">
    <property type="entry name" value="FYVE_RhoGEF_PH"/>
</dbReference>
<dbReference type="InParanoid" id="A0A1X2HUT4"/>
<evidence type="ECO:0000313" key="3">
    <source>
        <dbReference type="EMBL" id="ORZ03326.1"/>
    </source>
</evidence>
<dbReference type="SMART" id="SM00325">
    <property type="entry name" value="RhoGEF"/>
    <property type="match status" value="1"/>
</dbReference>
<dbReference type="Gene3D" id="1.20.900.10">
    <property type="entry name" value="Dbl homology (DH) domain"/>
    <property type="match status" value="1"/>
</dbReference>
<dbReference type="Proteomes" id="UP000242180">
    <property type="component" value="Unassembled WGS sequence"/>
</dbReference>
<feature type="domain" description="DH" evidence="2">
    <location>
        <begin position="385"/>
        <end position="586"/>
    </location>
</feature>
<comment type="caution">
    <text evidence="3">The sequence shown here is derived from an EMBL/GenBank/DDBJ whole genome shotgun (WGS) entry which is preliminary data.</text>
</comment>
<dbReference type="PROSITE" id="PS50010">
    <property type="entry name" value="DH_2"/>
    <property type="match status" value="1"/>
</dbReference>
<gene>
    <name evidence="3" type="ORF">BCR43DRAFT_510395</name>
</gene>
<feature type="region of interest" description="Disordered" evidence="1">
    <location>
        <begin position="140"/>
        <end position="179"/>
    </location>
</feature>
<name>A0A1X2HUT4_SYNRA</name>
<dbReference type="OrthoDB" id="660555at2759"/>
<feature type="region of interest" description="Disordered" evidence="1">
    <location>
        <begin position="195"/>
        <end position="243"/>
    </location>
</feature>
<dbReference type="SUPFAM" id="SSF48065">
    <property type="entry name" value="DBL homology domain (DH-domain)"/>
    <property type="match status" value="1"/>
</dbReference>
<dbReference type="InterPro" id="IPR001331">
    <property type="entry name" value="GDS_CDC24_CS"/>
</dbReference>
<feature type="region of interest" description="Disordered" evidence="1">
    <location>
        <begin position="1"/>
        <end position="112"/>
    </location>
</feature>
<sequence length="588" mass="66682">MPHPNFKFLHHHHHRHSHPQRLPSDTISADPGNELNVPTLSIVTRPRDDLPDNPTFGESISPVPWPEPATAPATPEEKRQQKRHVGWTPRLKRQSSSPADTVCSTVDPPEPPPRLVAFSSQVFAAEALEEDEENYLHRRRCSLSENSGQPRAHSARLSSGRDTASICSSTESNASDQDLDENLLSSLVVPPLRRRSSCPSIEKGTDDMASSAQLPGRTKTISIAEAQYRSRPPINPPSICKRRPRSAANVEMWLEQTHQSKVRLPLSQQQQQQKERQTSIASDTQSRSNSSGSFASTRLSTFSKSSSGSAYDIPPAVDPLTKYNVLDIANIQPRRFDLQRRTSRKKEKRVLRVWQQSVQDALNQFYSEPPAPVVPGEKKKKYALTRRFILREFYTTEVTFWNQLYFTKVMFHDALITALERGSASARKTDLDIFSNLYDLLQFSAALLRRLQCLQFDHDACTKPYHLLMDGADSAPQCVGRTLLDLSECMVVFLRCALDYKANRKLIEQQKHIKGYVRYVEKLLSRKETRQFTMEDYLIIPIQRVARYNLLLMDLKKHTDPNGAEYHDIAAAQKLIAGLASAMNYAQE</sequence>
<accession>A0A1X2HUT4</accession>
<dbReference type="STRING" id="13706.A0A1X2HUT4"/>
<evidence type="ECO:0000256" key="1">
    <source>
        <dbReference type="SAM" id="MobiDB-lite"/>
    </source>
</evidence>
<feature type="compositionally biased region" description="Polar residues" evidence="1">
    <location>
        <begin position="278"/>
        <end position="295"/>
    </location>
</feature>
<dbReference type="EMBL" id="MCGN01000001">
    <property type="protein sequence ID" value="ORZ03326.1"/>
    <property type="molecule type" value="Genomic_DNA"/>
</dbReference>
<feature type="compositionally biased region" description="Polar residues" evidence="1">
    <location>
        <begin position="156"/>
        <end position="176"/>
    </location>
</feature>
<evidence type="ECO:0000313" key="4">
    <source>
        <dbReference type="Proteomes" id="UP000242180"/>
    </source>
</evidence>
<dbReference type="GO" id="GO:0035556">
    <property type="term" value="P:intracellular signal transduction"/>
    <property type="evidence" value="ECO:0007669"/>
    <property type="project" value="InterPro"/>
</dbReference>
<dbReference type="PANTHER" id="PTHR12673:SF159">
    <property type="entry name" value="LD03170P"/>
    <property type="match status" value="1"/>
</dbReference>
<feature type="compositionally biased region" description="Basic residues" evidence="1">
    <location>
        <begin position="80"/>
        <end position="93"/>
    </location>
</feature>
<organism evidence="3 4">
    <name type="scientific">Syncephalastrum racemosum</name>
    <name type="common">Filamentous fungus</name>
    <dbReference type="NCBI Taxonomy" id="13706"/>
    <lineage>
        <taxon>Eukaryota</taxon>
        <taxon>Fungi</taxon>
        <taxon>Fungi incertae sedis</taxon>
        <taxon>Mucoromycota</taxon>
        <taxon>Mucoromycotina</taxon>
        <taxon>Mucoromycetes</taxon>
        <taxon>Mucorales</taxon>
        <taxon>Syncephalastraceae</taxon>
        <taxon>Syncephalastrum</taxon>
    </lineage>
</organism>
<dbReference type="GO" id="GO:0005737">
    <property type="term" value="C:cytoplasm"/>
    <property type="evidence" value="ECO:0007669"/>
    <property type="project" value="TreeGrafter"/>
</dbReference>
<dbReference type="GO" id="GO:0005085">
    <property type="term" value="F:guanyl-nucleotide exchange factor activity"/>
    <property type="evidence" value="ECO:0007669"/>
    <property type="project" value="InterPro"/>
</dbReference>
<protein>
    <submittedName>
        <fullName evidence="3">Dbl homology domain-containing protein</fullName>
    </submittedName>
</protein>
<evidence type="ECO:0000259" key="2">
    <source>
        <dbReference type="PROSITE" id="PS50010"/>
    </source>
</evidence>
<keyword evidence="4" id="KW-1185">Reference proteome</keyword>
<dbReference type="InterPro" id="IPR000219">
    <property type="entry name" value="DH_dom"/>
</dbReference>
<dbReference type="PANTHER" id="PTHR12673">
    <property type="entry name" value="FACIOGENITAL DYSPLASIA PROTEIN"/>
    <property type="match status" value="1"/>
</dbReference>
<dbReference type="AlphaFoldDB" id="A0A1X2HUT4"/>
<feature type="region of interest" description="Disordered" evidence="1">
    <location>
        <begin position="260"/>
        <end position="309"/>
    </location>
</feature>
<feature type="compositionally biased region" description="Low complexity" evidence="1">
    <location>
        <begin position="296"/>
        <end position="309"/>
    </location>
</feature>
<proteinExistence type="predicted"/>
<dbReference type="InterPro" id="IPR035899">
    <property type="entry name" value="DBL_dom_sf"/>
</dbReference>
<feature type="compositionally biased region" description="Polar residues" evidence="1">
    <location>
        <begin position="94"/>
        <end position="104"/>
    </location>
</feature>